<feature type="binding site" evidence="11">
    <location>
        <position position="121"/>
    </location>
    <ligand>
        <name>ATP</name>
        <dbReference type="ChEBI" id="CHEBI:30616"/>
    </ligand>
</feature>
<dbReference type="EMBL" id="CDRZ01000035">
    <property type="protein sequence ID" value="CEO87850.1"/>
    <property type="molecule type" value="Genomic_DNA"/>
</dbReference>
<dbReference type="GO" id="GO:0140097">
    <property type="term" value="F:catalytic activity, acting on DNA"/>
    <property type="evidence" value="ECO:0007669"/>
    <property type="project" value="UniProtKB-ARBA"/>
</dbReference>
<keyword evidence="5 11" id="KW-0547">Nucleotide-binding</keyword>
<evidence type="ECO:0000256" key="2">
    <source>
        <dbReference type="ARBA" id="ARBA00001946"/>
    </source>
</evidence>
<keyword evidence="15" id="KW-1185">Reference proteome</keyword>
<dbReference type="HAMAP" id="MF_01438">
    <property type="entry name" value="DisA"/>
    <property type="match status" value="1"/>
</dbReference>
<comment type="similarity">
    <text evidence="11">Belongs to the DisA family.</text>
</comment>
<comment type="cofactor">
    <cofactor evidence="2 11">
        <name>Mg(2+)</name>
        <dbReference type="ChEBI" id="CHEBI:18420"/>
    </cofactor>
</comment>
<dbReference type="AlphaFoldDB" id="A0A0B7MCQ4"/>
<comment type="subunit">
    <text evidence="11">Homooctamer.</text>
</comment>
<dbReference type="SUPFAM" id="SSF47781">
    <property type="entry name" value="RuvA domain 2-like"/>
    <property type="match status" value="1"/>
</dbReference>
<evidence type="ECO:0000256" key="9">
    <source>
        <dbReference type="ARBA" id="ARBA00023125"/>
    </source>
</evidence>
<feature type="domain" description="DAC" evidence="13">
    <location>
        <begin position="54"/>
        <end position="194"/>
    </location>
</feature>
<comment type="catalytic activity">
    <reaction evidence="1 11">
        <text>2 ATP = 3',3'-c-di-AMP + 2 diphosphate</text>
        <dbReference type="Rhea" id="RHEA:35655"/>
        <dbReference type="ChEBI" id="CHEBI:30616"/>
        <dbReference type="ChEBI" id="CHEBI:33019"/>
        <dbReference type="ChEBI" id="CHEBI:71500"/>
        <dbReference type="EC" id="2.7.7.85"/>
    </reaction>
</comment>
<keyword evidence="10 11" id="KW-0234">DNA repair</keyword>
<evidence type="ECO:0000256" key="10">
    <source>
        <dbReference type="ARBA" id="ARBA00023204"/>
    </source>
</evidence>
<evidence type="ECO:0000256" key="1">
    <source>
        <dbReference type="ARBA" id="ARBA00000877"/>
    </source>
</evidence>
<dbReference type="GO" id="GO:0006281">
    <property type="term" value="P:DNA repair"/>
    <property type="evidence" value="ECO:0007669"/>
    <property type="project" value="UniProtKB-UniRule"/>
</dbReference>
<comment type="function">
    <text evidence="11">Participates in a DNA-damage check-point that is active prior to asymmetric division when DNA is damaged. DisA forms globular foci that rapidly scan along the chromosomes during sporulation, searching for lesions. When a lesion is present, DisA pauses at the lesion site. This triggers a cellular response that culminates in a temporary block in sporulation initiation.</text>
</comment>
<keyword evidence="9 11" id="KW-0238">DNA-binding</keyword>
<dbReference type="GO" id="GO:0003677">
    <property type="term" value="F:DNA binding"/>
    <property type="evidence" value="ECO:0007669"/>
    <property type="project" value="UniProtKB-UniRule"/>
</dbReference>
<feature type="binding site" evidence="11">
    <location>
        <position position="139"/>
    </location>
    <ligand>
        <name>ATP</name>
        <dbReference type="ChEBI" id="CHEBI:30616"/>
    </ligand>
</feature>
<keyword evidence="3 11" id="KW-0808">Transferase</keyword>
<feature type="region of interest" description="Disordered" evidence="12">
    <location>
        <begin position="1"/>
        <end position="50"/>
    </location>
</feature>
<dbReference type="PANTHER" id="PTHR34185">
    <property type="entry name" value="DIADENYLATE CYCLASE"/>
    <property type="match status" value="1"/>
</dbReference>
<evidence type="ECO:0000256" key="5">
    <source>
        <dbReference type="ARBA" id="ARBA00022741"/>
    </source>
</evidence>
<feature type="binding site" evidence="11">
    <location>
        <begin position="152"/>
        <end position="156"/>
    </location>
    <ligand>
        <name>ATP</name>
        <dbReference type="ChEBI" id="CHEBI:30616"/>
    </ligand>
</feature>
<organism evidence="14 15">
    <name type="scientific">Syntrophaceticus schinkii</name>
    <dbReference type="NCBI Taxonomy" id="499207"/>
    <lineage>
        <taxon>Bacteria</taxon>
        <taxon>Bacillati</taxon>
        <taxon>Bacillota</taxon>
        <taxon>Clostridia</taxon>
        <taxon>Thermoanaerobacterales</taxon>
        <taxon>Thermoanaerobacterales Family III. Incertae Sedis</taxon>
        <taxon>Syntrophaceticus</taxon>
    </lineage>
</organism>
<evidence type="ECO:0000256" key="12">
    <source>
        <dbReference type="SAM" id="MobiDB-lite"/>
    </source>
</evidence>
<dbReference type="NCBIfam" id="NF010009">
    <property type="entry name" value="PRK13482.1"/>
    <property type="match status" value="1"/>
</dbReference>
<evidence type="ECO:0000256" key="11">
    <source>
        <dbReference type="HAMAP-Rule" id="MF_01438"/>
    </source>
</evidence>
<keyword evidence="7 11" id="KW-0067">ATP-binding</keyword>
<feature type="compositionally biased region" description="Basic and acidic residues" evidence="12">
    <location>
        <begin position="13"/>
        <end position="50"/>
    </location>
</feature>
<keyword evidence="8 11" id="KW-0460">Magnesium</keyword>
<evidence type="ECO:0000259" key="13">
    <source>
        <dbReference type="PROSITE" id="PS51794"/>
    </source>
</evidence>
<dbReference type="InterPro" id="IPR003390">
    <property type="entry name" value="DNA_integrity_scan_DisA_N"/>
</dbReference>
<dbReference type="Gene3D" id="1.20.1260.110">
    <property type="entry name" value="DNA integrity scanning linker region"/>
    <property type="match status" value="1"/>
</dbReference>
<gene>
    <name evidence="11 14" type="primary">disA</name>
    <name evidence="14" type="ORF">SSCH_130016</name>
</gene>
<dbReference type="GO" id="GO:0005524">
    <property type="term" value="F:ATP binding"/>
    <property type="evidence" value="ECO:0007669"/>
    <property type="project" value="UniProtKB-UniRule"/>
</dbReference>
<dbReference type="Gene3D" id="1.10.150.20">
    <property type="entry name" value="5' to 3' exonuclease, C-terminal subdomain"/>
    <property type="match status" value="1"/>
</dbReference>
<dbReference type="OrthoDB" id="41841at2"/>
<keyword evidence="4 11" id="KW-0548">Nucleotidyltransferase</keyword>
<protein>
    <recommendedName>
        <fullName evidence="11">DNA integrity scanning protein DisA</fullName>
    </recommendedName>
    <alternativeName>
        <fullName evidence="11">Cyclic di-AMP synthase</fullName>
        <shortName evidence="11">c-di-AMP synthase</shortName>
    </alternativeName>
    <alternativeName>
        <fullName evidence="11">Diadenylate cyclase</fullName>
        <ecNumber evidence="11">2.7.7.85</ecNumber>
    </alternativeName>
</protein>
<evidence type="ECO:0000256" key="3">
    <source>
        <dbReference type="ARBA" id="ARBA00022679"/>
    </source>
</evidence>
<evidence type="ECO:0000313" key="14">
    <source>
        <dbReference type="EMBL" id="CEO87850.1"/>
    </source>
</evidence>
<dbReference type="InterPro" id="IPR023763">
    <property type="entry name" value="DNA_integrity_scanning_protein"/>
</dbReference>
<dbReference type="Gene3D" id="3.40.1700.10">
    <property type="entry name" value="DNA integrity scanning protein, DisA, N-terminal domain"/>
    <property type="match status" value="1"/>
</dbReference>
<proteinExistence type="inferred from homology"/>
<dbReference type="InterPro" id="IPR036888">
    <property type="entry name" value="DNA_integrity_DisA_N_sf"/>
</dbReference>
<dbReference type="Pfam" id="PF02457">
    <property type="entry name" value="DAC"/>
    <property type="match status" value="1"/>
</dbReference>
<dbReference type="PROSITE" id="PS51794">
    <property type="entry name" value="DAC"/>
    <property type="match status" value="1"/>
</dbReference>
<dbReference type="PANTHER" id="PTHR34185:SF3">
    <property type="entry name" value="DNA INTEGRITY SCANNING PROTEIN DISA"/>
    <property type="match status" value="1"/>
</dbReference>
<dbReference type="EC" id="2.7.7.85" evidence="11"/>
<dbReference type="FunFam" id="1.10.150.20:FF:000023">
    <property type="entry name" value="DNA integrity scanning protein DisA"/>
    <property type="match status" value="1"/>
</dbReference>
<dbReference type="Proteomes" id="UP000046155">
    <property type="component" value="Unassembled WGS sequence"/>
</dbReference>
<dbReference type="InterPro" id="IPR018906">
    <property type="entry name" value="DNA_integrity_scan_DisA_link"/>
</dbReference>
<dbReference type="InterPro" id="IPR010994">
    <property type="entry name" value="RuvA_2-like"/>
</dbReference>
<dbReference type="Pfam" id="PF10635">
    <property type="entry name" value="DisA-linker"/>
    <property type="match status" value="1"/>
</dbReference>
<reference evidence="15" key="1">
    <citation type="submission" date="2015-01" db="EMBL/GenBank/DDBJ databases">
        <authorList>
            <person name="Manzoor Shahid"/>
            <person name="Zubair Saima"/>
        </authorList>
    </citation>
    <scope>NUCLEOTIDE SEQUENCE [LARGE SCALE GENOMIC DNA]</scope>
    <source>
        <strain evidence="15">Sp3</strain>
    </source>
</reference>
<evidence type="ECO:0000256" key="7">
    <source>
        <dbReference type="ARBA" id="ARBA00022840"/>
    </source>
</evidence>
<accession>A0A0B7MCQ4</accession>
<comment type="function">
    <text evidence="11">Has also diadenylate cyclase activity, catalyzing the condensation of 2 ATP molecules into cyclic di-AMP (c-di-AMP). c-di-AMP acts as a signaling molecule that couples DNA integrity with progression of sporulation. The rise in c-di-AMP level generated by DisA while scanning the chromosome, operates as a positive signal that advances sporulation; upon encountering a lesion, the DisA focus arrests at the damaged site and halts c-di-AMP synthesis.</text>
</comment>
<dbReference type="GO" id="GO:0106408">
    <property type="term" value="F:diadenylate cyclase activity"/>
    <property type="evidence" value="ECO:0007669"/>
    <property type="project" value="UniProtKB-EC"/>
</dbReference>
<dbReference type="GO" id="GO:0016787">
    <property type="term" value="F:hydrolase activity"/>
    <property type="evidence" value="ECO:0007669"/>
    <property type="project" value="UniProtKB-ARBA"/>
</dbReference>
<dbReference type="Pfam" id="PF00633">
    <property type="entry name" value="HHH"/>
    <property type="match status" value="1"/>
</dbReference>
<sequence>MREEQAQVLEDQLNVKEEKVKEEKPTKAKVPVRESSKEVRETKDEKIDAREEKDDGIIGALKLVAPGTRLREGLDSILRAKTGALIVLGDSAEVLEVVEGGFHLDAEFAPPSLYELAKMDGAIVLSEDARRILYANAQLIPDPSIPSVETGIRHRTAERVARQTGTLVIAISQRRGVITLYRGANRYSLQDISVILSKANQAVQTLEKYKRVLDKALVNLTALEFEDLVTVYDVVWVVQRGEMVLRIVRELKNYISELGTEGRLITMQVEELVTNVQDDLIYVVQDYLEGGNKKAVEVLQTIGNWSSDDLLELPNISRALGWGSGTSGLEVSVHPRGYRVLQRIPRLPAPIIENLINRFGNFQSVLKASIEELDDVEGIGEVRAKAIRNGLRRLQDQVMLERYM</sequence>
<evidence type="ECO:0000256" key="8">
    <source>
        <dbReference type="ARBA" id="ARBA00022842"/>
    </source>
</evidence>
<dbReference type="InterPro" id="IPR000445">
    <property type="entry name" value="HhH_motif"/>
</dbReference>
<evidence type="ECO:0000313" key="15">
    <source>
        <dbReference type="Proteomes" id="UP000046155"/>
    </source>
</evidence>
<dbReference type="GO" id="GO:0004016">
    <property type="term" value="F:adenylate cyclase activity"/>
    <property type="evidence" value="ECO:0007669"/>
    <property type="project" value="TreeGrafter"/>
</dbReference>
<dbReference type="SUPFAM" id="SSF143597">
    <property type="entry name" value="YojJ-like"/>
    <property type="match status" value="1"/>
</dbReference>
<dbReference type="InterPro" id="IPR038331">
    <property type="entry name" value="DisA_sf"/>
</dbReference>
<evidence type="ECO:0000256" key="6">
    <source>
        <dbReference type="ARBA" id="ARBA00022763"/>
    </source>
</evidence>
<evidence type="ECO:0000256" key="4">
    <source>
        <dbReference type="ARBA" id="ARBA00022695"/>
    </source>
</evidence>
<name>A0A0B7MCQ4_9FIRM</name>
<dbReference type="InterPro" id="IPR050338">
    <property type="entry name" value="DisA"/>
</dbReference>
<keyword evidence="6 11" id="KW-0227">DNA damage</keyword>
<dbReference type="FunFam" id="3.40.1700.10:FF:000001">
    <property type="entry name" value="DNA integrity scanning protein DisA"/>
    <property type="match status" value="1"/>
</dbReference>